<dbReference type="Pfam" id="PF00037">
    <property type="entry name" value="Fer4"/>
    <property type="match status" value="2"/>
</dbReference>
<feature type="domain" description="4Fe-4S ferredoxin-type" evidence="1">
    <location>
        <begin position="23"/>
        <end position="52"/>
    </location>
</feature>
<evidence type="ECO:0000313" key="2">
    <source>
        <dbReference type="EMBL" id="PWB85116.1"/>
    </source>
</evidence>
<dbReference type="PROSITE" id="PS00198">
    <property type="entry name" value="4FE4S_FER_1"/>
    <property type="match status" value="4"/>
</dbReference>
<dbReference type="InterPro" id="IPR017896">
    <property type="entry name" value="4Fe4S_Fe-S-bd"/>
</dbReference>
<name>A0A2U1S654_9EURY</name>
<sequence>MIKNIKDIKDNDFKITRSADEERNLSFRNDVCIGCGICESTCPVGAIELDAVALDSRKRFDVYFSGHDKIAQNIHKDVNLERVNINEDKCVLCGMCSGLCPVDALVLTIDGVPISEIDAYPHYESYSEIDDDECIYCKKCESACPRGAITIDRVLPQRKDLVTGEISVDDDECIYCGVCSELCPAEAISVNSENGNESIEINTDNCVYCLVCKKACPVNAITAVCRSCSYGEYDLDERKAVVKGSSIIDDDLCIYCGWCEGVCPTNAASVAKPFEGTIEISQEDCQSCGTCVDVCPCDALAFLVTSAPGQKLDPMSVKDQYCIRCGACAKSCPNGAITVTRTAVNNTPTKSATWIEALDALKN</sequence>
<dbReference type="AlphaFoldDB" id="A0A2U1S654"/>
<dbReference type="Gene3D" id="3.30.70.3270">
    <property type="match status" value="1"/>
</dbReference>
<protein>
    <submittedName>
        <fullName evidence="2">NADH-quinone oxidoreductase subunit I</fullName>
        <ecNumber evidence="2">1.6.5.11</ecNumber>
    </submittedName>
</protein>
<dbReference type="Pfam" id="PF12838">
    <property type="entry name" value="Fer4_7"/>
    <property type="match status" value="2"/>
</dbReference>
<dbReference type="InterPro" id="IPR017900">
    <property type="entry name" value="4Fe4S_Fe_S_CS"/>
</dbReference>
<dbReference type="NCBIfam" id="NF042909">
    <property type="entry name" value="FMH_DH_FwdF"/>
    <property type="match status" value="1"/>
</dbReference>
<feature type="domain" description="4Fe-4S ferredoxin-type" evidence="1">
    <location>
        <begin position="164"/>
        <end position="193"/>
    </location>
</feature>
<feature type="domain" description="4Fe-4S ferredoxin-type" evidence="1">
    <location>
        <begin position="125"/>
        <end position="154"/>
    </location>
</feature>
<keyword evidence="3" id="KW-1185">Reference proteome</keyword>
<dbReference type="PROSITE" id="PS51379">
    <property type="entry name" value="4FE4S_FER_2"/>
    <property type="match status" value="8"/>
</dbReference>
<evidence type="ECO:0000313" key="3">
    <source>
        <dbReference type="Proteomes" id="UP000245577"/>
    </source>
</evidence>
<comment type="caution">
    <text evidence="2">The sequence shown here is derived from an EMBL/GenBank/DDBJ whole genome shotgun (WGS) entry which is preliminary data.</text>
</comment>
<keyword evidence="2" id="KW-0560">Oxidoreductase</keyword>
<dbReference type="EC" id="1.6.5.11" evidence="2"/>
<dbReference type="SUPFAM" id="SSF54862">
    <property type="entry name" value="4Fe-4S ferredoxins"/>
    <property type="match status" value="1"/>
</dbReference>
<dbReference type="InterPro" id="IPR053559">
    <property type="entry name" value="Polyferredoxin"/>
</dbReference>
<gene>
    <name evidence="2" type="primary">nuoI_3</name>
    <name evidence="2" type="ORF">MBBWO_14300</name>
</gene>
<feature type="domain" description="4Fe-4S ferredoxin-type" evidence="1">
    <location>
        <begin position="197"/>
        <end position="226"/>
    </location>
</feature>
<feature type="domain" description="4Fe-4S ferredoxin-type" evidence="1">
    <location>
        <begin position="81"/>
        <end position="110"/>
    </location>
</feature>
<proteinExistence type="predicted"/>
<dbReference type="CDD" id="cd10549">
    <property type="entry name" value="MtMvhB_like"/>
    <property type="match status" value="2"/>
</dbReference>
<dbReference type="Proteomes" id="UP000245577">
    <property type="component" value="Unassembled WGS sequence"/>
</dbReference>
<dbReference type="PIRSF" id="PIRSF005658">
    <property type="entry name" value="FwdF"/>
    <property type="match status" value="1"/>
</dbReference>
<reference evidence="2 3" key="1">
    <citation type="submission" date="2017-03" db="EMBL/GenBank/DDBJ databases">
        <title>Genome sequence of Methanobrevibacter wosei.</title>
        <authorList>
            <person name="Poehlein A."/>
            <person name="Seedorf H."/>
            <person name="Daniel R."/>
        </authorList>
    </citation>
    <scope>NUCLEOTIDE SEQUENCE [LARGE SCALE GENOMIC DNA]</scope>
    <source>
        <strain evidence="2 3">DSM 11979</strain>
    </source>
</reference>
<dbReference type="EMBL" id="MZGU01000006">
    <property type="protein sequence ID" value="PWB85116.1"/>
    <property type="molecule type" value="Genomic_DNA"/>
</dbReference>
<dbReference type="InterPro" id="IPR052977">
    <property type="entry name" value="Polyferredoxin-like_ET"/>
</dbReference>
<accession>A0A2U1S654</accession>
<feature type="domain" description="4Fe-4S ferredoxin-type" evidence="1">
    <location>
        <begin position="244"/>
        <end position="273"/>
    </location>
</feature>
<organism evidence="2 3">
    <name type="scientific">Methanobrevibacter woesei</name>
    <dbReference type="NCBI Taxonomy" id="190976"/>
    <lineage>
        <taxon>Archaea</taxon>
        <taxon>Methanobacteriati</taxon>
        <taxon>Methanobacteriota</taxon>
        <taxon>Methanomada group</taxon>
        <taxon>Methanobacteria</taxon>
        <taxon>Methanobacteriales</taxon>
        <taxon>Methanobacteriaceae</taxon>
        <taxon>Methanobrevibacter</taxon>
    </lineage>
</organism>
<dbReference type="RefSeq" id="WP_116670207.1">
    <property type="nucleotide sequence ID" value="NZ_CALUOI010000003.1"/>
</dbReference>
<dbReference type="Gene3D" id="3.30.70.20">
    <property type="match status" value="5"/>
</dbReference>
<dbReference type="PANTHER" id="PTHR43193:SF2">
    <property type="entry name" value="POLYFERREDOXIN PROTEIN FWDF"/>
    <property type="match status" value="1"/>
</dbReference>
<dbReference type="PANTHER" id="PTHR43193">
    <property type="match status" value="1"/>
</dbReference>
<dbReference type="OrthoDB" id="23833at2157"/>
<feature type="domain" description="4Fe-4S ferredoxin-type" evidence="1">
    <location>
        <begin position="276"/>
        <end position="305"/>
    </location>
</feature>
<feature type="domain" description="4Fe-4S ferredoxin-type" evidence="1">
    <location>
        <begin position="313"/>
        <end position="342"/>
    </location>
</feature>
<evidence type="ECO:0000259" key="1">
    <source>
        <dbReference type="PROSITE" id="PS51379"/>
    </source>
</evidence>
<dbReference type="Pfam" id="PF13237">
    <property type="entry name" value="Fer4_10"/>
    <property type="match status" value="1"/>
</dbReference>
<dbReference type="GO" id="GO:0016491">
    <property type="term" value="F:oxidoreductase activity"/>
    <property type="evidence" value="ECO:0007669"/>
    <property type="project" value="UniProtKB-KW"/>
</dbReference>
<dbReference type="InterPro" id="IPR043256">
    <property type="entry name" value="MvhB-like"/>
</dbReference>